<keyword evidence="3" id="KW-0966">Cell projection</keyword>
<reference evidence="3 4" key="1">
    <citation type="submission" date="2019-03" db="EMBL/GenBank/DDBJ databases">
        <title>Genomic Encyclopedia of Type Strains, Phase IV (KMG-IV): sequencing the most valuable type-strain genomes for metagenomic binning, comparative biology and taxonomic classification.</title>
        <authorList>
            <person name="Goeker M."/>
        </authorList>
    </citation>
    <scope>NUCLEOTIDE SEQUENCE [LARGE SCALE GENOMIC DNA]</scope>
    <source>
        <strain evidence="3 4">DSM 13605</strain>
    </source>
</reference>
<dbReference type="InterPro" id="IPR052563">
    <property type="entry name" value="FliK"/>
</dbReference>
<dbReference type="RefSeq" id="WP_114960407.1">
    <property type="nucleotide sequence ID" value="NZ_QLKV01000007.1"/>
</dbReference>
<name>A0A4R3N2Z0_9GAMM</name>
<organism evidence="3 4">
    <name type="scientific">Thermomonas haemolytica</name>
    <dbReference type="NCBI Taxonomy" id="141949"/>
    <lineage>
        <taxon>Bacteria</taxon>
        <taxon>Pseudomonadati</taxon>
        <taxon>Pseudomonadota</taxon>
        <taxon>Gammaproteobacteria</taxon>
        <taxon>Lysobacterales</taxon>
        <taxon>Lysobacteraceae</taxon>
        <taxon>Thermomonas</taxon>
    </lineage>
</organism>
<dbReference type="CDD" id="cd17470">
    <property type="entry name" value="T3SS_Flik_C"/>
    <property type="match status" value="1"/>
</dbReference>
<evidence type="ECO:0000259" key="2">
    <source>
        <dbReference type="Pfam" id="PF02120"/>
    </source>
</evidence>
<feature type="compositionally biased region" description="Low complexity" evidence="1">
    <location>
        <begin position="501"/>
        <end position="530"/>
    </location>
</feature>
<keyword evidence="3" id="KW-0969">Cilium</keyword>
<dbReference type="Pfam" id="PF02120">
    <property type="entry name" value="Flg_hook"/>
    <property type="match status" value="1"/>
</dbReference>
<proteinExistence type="predicted"/>
<dbReference type="EMBL" id="SMAP01000006">
    <property type="protein sequence ID" value="TCT23265.1"/>
    <property type="molecule type" value="Genomic_DNA"/>
</dbReference>
<sequence length="547" mass="53132">MGEAASLPLPTGPLALMAAAGKLPAGEAAGDDAPVAGAFQLLLEAEPSAQADAAAANPPALAAPGKHQPAKPGASAAAEAAPDDVAPMMAMLAQMPGLPAAAAPAAATPSLPLPDALPAGPVTSPQAVPDALTALATRPSAPPVPSTQPDLPGLRRDAVADAVEAALRPVVADGTESASTPALPASLRDAAAGGDGSARRRPPILRTASPGIIPPAPTDAPRLPAATAGSLPASALFELLRGGGASSSNRGATGGEILVAAATVAPTAAGPAGAAPAPAPGSDAAVPLPLPPGVPMPWLPAAANGPAMPTPPALQAETPPPALAAIAPASATVAASGPLPASSAASDPLALMQALETAPAAPRTAASEAGSGEVPSLGTLHFPAMLAATAQHTTPTTAPTPAAVAAPLAQPADPATGYDDSLGDHLAWMAAQKLGHAQIRVAPEHLGPIDIRVQVDGRDVRAEFHSPHAEVRQALESSLPRLRELLGQHGLQLAHAGVGQGQAQAQGRRGSAAGATGAGSTAEGEPATTTPRPPESRRGRGLLDEYA</sequence>
<feature type="region of interest" description="Disordered" evidence="1">
    <location>
        <begin position="171"/>
        <end position="226"/>
    </location>
</feature>
<dbReference type="AlphaFoldDB" id="A0A4R3N2Z0"/>
<keyword evidence="3" id="KW-0282">Flagellum</keyword>
<dbReference type="Gene3D" id="3.30.750.140">
    <property type="match status" value="1"/>
</dbReference>
<dbReference type="Proteomes" id="UP000295414">
    <property type="component" value="Unassembled WGS sequence"/>
</dbReference>
<feature type="region of interest" description="Disordered" evidence="1">
    <location>
        <begin position="497"/>
        <end position="547"/>
    </location>
</feature>
<accession>A0A4R3N2Z0</accession>
<dbReference type="PANTHER" id="PTHR37533">
    <property type="entry name" value="FLAGELLAR HOOK-LENGTH CONTROL PROTEIN"/>
    <property type="match status" value="1"/>
</dbReference>
<dbReference type="PANTHER" id="PTHR37533:SF2">
    <property type="entry name" value="FLAGELLAR HOOK-LENGTH CONTROL PROTEIN"/>
    <property type="match status" value="1"/>
</dbReference>
<comment type="caution">
    <text evidence="3">The sequence shown here is derived from an EMBL/GenBank/DDBJ whole genome shotgun (WGS) entry which is preliminary data.</text>
</comment>
<protein>
    <submittedName>
        <fullName evidence="3">Flagellar hook-length control protein FliK</fullName>
    </submittedName>
</protein>
<evidence type="ECO:0000313" key="4">
    <source>
        <dbReference type="Proteomes" id="UP000295414"/>
    </source>
</evidence>
<keyword evidence="4" id="KW-1185">Reference proteome</keyword>
<gene>
    <name evidence="3" type="ORF">EDC34_10685</name>
</gene>
<evidence type="ECO:0000256" key="1">
    <source>
        <dbReference type="SAM" id="MobiDB-lite"/>
    </source>
</evidence>
<feature type="region of interest" description="Disordered" evidence="1">
    <location>
        <begin position="50"/>
        <end position="79"/>
    </location>
</feature>
<evidence type="ECO:0000313" key="3">
    <source>
        <dbReference type="EMBL" id="TCT23265.1"/>
    </source>
</evidence>
<feature type="domain" description="Flagellar hook-length control protein-like C-terminal" evidence="2">
    <location>
        <begin position="425"/>
        <end position="506"/>
    </location>
</feature>
<feature type="compositionally biased region" description="Basic and acidic residues" evidence="1">
    <location>
        <begin position="534"/>
        <end position="547"/>
    </location>
</feature>
<dbReference type="InterPro" id="IPR021136">
    <property type="entry name" value="Flagellar_hook_control-like_C"/>
</dbReference>
<dbReference type="InterPro" id="IPR038610">
    <property type="entry name" value="FliK-like_C_sf"/>
</dbReference>